<comment type="caution">
    <text evidence="1">The sequence shown here is derived from an EMBL/GenBank/DDBJ whole genome shotgun (WGS) entry which is preliminary data.</text>
</comment>
<dbReference type="EMBL" id="JAKROA010000002">
    <property type="protein sequence ID" value="KAL5110947.1"/>
    <property type="molecule type" value="Genomic_DNA"/>
</dbReference>
<protein>
    <submittedName>
        <fullName evidence="1">Uncharacterized protein</fullName>
    </submittedName>
</protein>
<evidence type="ECO:0000313" key="1">
    <source>
        <dbReference type="EMBL" id="KAL5110947.1"/>
    </source>
</evidence>
<name>A0ABR4QMZ7_9CEST</name>
<accession>A0ABR4QMZ7</accession>
<gene>
    <name evidence="1" type="ORF">TcWFU_009574</name>
</gene>
<proteinExistence type="predicted"/>
<dbReference type="Proteomes" id="UP001651158">
    <property type="component" value="Unassembled WGS sequence"/>
</dbReference>
<evidence type="ECO:0000313" key="2">
    <source>
        <dbReference type="Proteomes" id="UP001651158"/>
    </source>
</evidence>
<organism evidence="1 2">
    <name type="scientific">Taenia crassiceps</name>
    <dbReference type="NCBI Taxonomy" id="6207"/>
    <lineage>
        <taxon>Eukaryota</taxon>
        <taxon>Metazoa</taxon>
        <taxon>Spiralia</taxon>
        <taxon>Lophotrochozoa</taxon>
        <taxon>Platyhelminthes</taxon>
        <taxon>Cestoda</taxon>
        <taxon>Eucestoda</taxon>
        <taxon>Cyclophyllidea</taxon>
        <taxon>Taeniidae</taxon>
        <taxon>Taenia</taxon>
    </lineage>
</organism>
<keyword evidence="2" id="KW-1185">Reference proteome</keyword>
<reference evidence="1 2" key="1">
    <citation type="journal article" date="2022" name="Front. Cell. Infect. Microbiol.">
        <title>The Genomes of Two Strains of Taenia crassiceps the Animal Model for the Study of Human Cysticercosis.</title>
        <authorList>
            <person name="Bobes R.J."/>
            <person name="Estrada K."/>
            <person name="Rios-Valencia D.G."/>
            <person name="Calderon-Gallegos A."/>
            <person name="de la Torre P."/>
            <person name="Carrero J.C."/>
            <person name="Sanchez-Flores A."/>
            <person name="Laclette J.P."/>
        </authorList>
    </citation>
    <scope>NUCLEOTIDE SEQUENCE [LARGE SCALE GENOMIC DNA]</scope>
    <source>
        <strain evidence="1">WFUcys</strain>
    </source>
</reference>
<sequence length="72" mass="8253">MPGKRVGINDVFHTRSGGHLGSSGTYDQKRHSDGIFKIPFSSNLFLRNRDDERKFEIEKTSADRKFLWLPSA</sequence>